<sequence length="176" mass="18961">MEPPPGPVPCPDRELSRDLLALVDAEPLAPGNGLFVEIPIHCRGRAPGTLALGASSVDTAVLGTAPRAASWSLPCHLPLSTGSPGARGGLPAWAPLPAAGRCAPRQVGVSGAPWRGQEPEHWLSYNSLPRRRSWAQSRLGRNRLRNAGWRLPVPPVPLGEPGNRGLFLWKHWLRWD</sequence>
<comment type="caution">
    <text evidence="1">The sequence shown here is derived from an EMBL/GenBank/DDBJ whole genome shotgun (WGS) entry which is preliminary data.</text>
</comment>
<organism evidence="1 2">
    <name type="scientific">Myotis myotis</name>
    <name type="common">Greater mouse-eared bat</name>
    <name type="synonym">Vespertilio myotis</name>
    <dbReference type="NCBI Taxonomy" id="51298"/>
    <lineage>
        <taxon>Eukaryota</taxon>
        <taxon>Metazoa</taxon>
        <taxon>Chordata</taxon>
        <taxon>Craniata</taxon>
        <taxon>Vertebrata</taxon>
        <taxon>Euteleostomi</taxon>
        <taxon>Mammalia</taxon>
        <taxon>Eutheria</taxon>
        <taxon>Laurasiatheria</taxon>
        <taxon>Chiroptera</taxon>
        <taxon>Yangochiroptera</taxon>
        <taxon>Vespertilionidae</taxon>
        <taxon>Myotis</taxon>
    </lineage>
</organism>
<dbReference type="AlphaFoldDB" id="A0A7J7UD19"/>
<dbReference type="Proteomes" id="UP000527355">
    <property type="component" value="Unassembled WGS sequence"/>
</dbReference>
<gene>
    <name evidence="1" type="ORF">mMyoMyo1_008809</name>
</gene>
<keyword evidence="2" id="KW-1185">Reference proteome</keyword>
<accession>A0A7J7UD19</accession>
<reference evidence="1 2" key="1">
    <citation type="journal article" date="2020" name="Nature">
        <title>Six reference-quality genomes reveal evolution of bat adaptations.</title>
        <authorList>
            <person name="Jebb D."/>
            <person name="Huang Z."/>
            <person name="Pippel M."/>
            <person name="Hughes G.M."/>
            <person name="Lavrichenko K."/>
            <person name="Devanna P."/>
            <person name="Winkler S."/>
            <person name="Jermiin L.S."/>
            <person name="Skirmuntt E.C."/>
            <person name="Katzourakis A."/>
            <person name="Burkitt-Gray L."/>
            <person name="Ray D.A."/>
            <person name="Sullivan K.A.M."/>
            <person name="Roscito J.G."/>
            <person name="Kirilenko B.M."/>
            <person name="Davalos L.M."/>
            <person name="Corthals A.P."/>
            <person name="Power M.L."/>
            <person name="Jones G."/>
            <person name="Ransome R.D."/>
            <person name="Dechmann D.K.N."/>
            <person name="Locatelli A.G."/>
            <person name="Puechmaille S.J."/>
            <person name="Fedrigo O."/>
            <person name="Jarvis E.D."/>
            <person name="Hiller M."/>
            <person name="Vernes S.C."/>
            <person name="Myers E.W."/>
            <person name="Teeling E.C."/>
        </authorList>
    </citation>
    <scope>NUCLEOTIDE SEQUENCE [LARGE SCALE GENOMIC DNA]</scope>
    <source>
        <strain evidence="1">MMyoMyo1</strain>
        <tissue evidence="1">Flight muscle</tissue>
    </source>
</reference>
<evidence type="ECO:0000313" key="2">
    <source>
        <dbReference type="Proteomes" id="UP000527355"/>
    </source>
</evidence>
<protein>
    <submittedName>
        <fullName evidence="1">Uncharacterized protein</fullName>
    </submittedName>
</protein>
<evidence type="ECO:0000313" key="1">
    <source>
        <dbReference type="EMBL" id="KAF6310765.1"/>
    </source>
</evidence>
<proteinExistence type="predicted"/>
<dbReference type="EMBL" id="JABWUV010000013">
    <property type="protein sequence ID" value="KAF6310765.1"/>
    <property type="molecule type" value="Genomic_DNA"/>
</dbReference>
<name>A0A7J7UD19_MYOMY</name>